<reference evidence="4" key="1">
    <citation type="journal article" date="2019" name="Int. J. Syst. Evol. Microbiol.">
        <title>The Global Catalogue of Microorganisms (GCM) 10K type strain sequencing project: providing services to taxonomists for standard genome sequencing and annotation.</title>
        <authorList>
            <consortium name="The Broad Institute Genomics Platform"/>
            <consortium name="The Broad Institute Genome Sequencing Center for Infectious Disease"/>
            <person name="Wu L."/>
            <person name="Ma J."/>
        </authorList>
    </citation>
    <scope>NUCLEOTIDE SEQUENCE [LARGE SCALE GENOMIC DNA]</scope>
    <source>
        <strain evidence="4">JCM 9371</strain>
    </source>
</reference>
<evidence type="ECO:0000256" key="2">
    <source>
        <dbReference type="SAM" id="Phobius"/>
    </source>
</evidence>
<keyword evidence="2" id="KW-0472">Membrane</keyword>
<protein>
    <recommendedName>
        <fullName evidence="5">Coil containing protein</fullName>
    </recommendedName>
</protein>
<keyword evidence="2" id="KW-0812">Transmembrane</keyword>
<organism evidence="3 4">
    <name type="scientific">Actinomadura fibrosa</name>
    <dbReference type="NCBI Taxonomy" id="111802"/>
    <lineage>
        <taxon>Bacteria</taxon>
        <taxon>Bacillati</taxon>
        <taxon>Actinomycetota</taxon>
        <taxon>Actinomycetes</taxon>
        <taxon>Streptosporangiales</taxon>
        <taxon>Thermomonosporaceae</taxon>
        <taxon>Actinomadura</taxon>
    </lineage>
</organism>
<name>A0ABW2XIH5_9ACTN</name>
<keyword evidence="1" id="KW-0175">Coiled coil</keyword>
<feature type="coiled-coil region" evidence="1">
    <location>
        <begin position="17"/>
        <end position="44"/>
    </location>
</feature>
<feature type="transmembrane region" description="Helical" evidence="2">
    <location>
        <begin position="79"/>
        <end position="101"/>
    </location>
</feature>
<gene>
    <name evidence="3" type="ORF">ACFQZM_08425</name>
</gene>
<dbReference type="Proteomes" id="UP001597063">
    <property type="component" value="Unassembled WGS sequence"/>
</dbReference>
<accession>A0ABW2XIH5</accession>
<proteinExistence type="predicted"/>
<evidence type="ECO:0000256" key="1">
    <source>
        <dbReference type="SAM" id="Coils"/>
    </source>
</evidence>
<sequence>MSKGGPRIIELAVLEMRRDAEVRLADMEGRLALLHQRNKHTEQQEIDWAHQVDDLVRRLNAAERVQVTRRNLDDRFRHTVAVLSLLAATASAITGPITIVLTS</sequence>
<keyword evidence="2" id="KW-1133">Transmembrane helix</keyword>
<evidence type="ECO:0000313" key="4">
    <source>
        <dbReference type="Proteomes" id="UP001597063"/>
    </source>
</evidence>
<comment type="caution">
    <text evidence="3">The sequence shown here is derived from an EMBL/GenBank/DDBJ whole genome shotgun (WGS) entry which is preliminary data.</text>
</comment>
<evidence type="ECO:0000313" key="3">
    <source>
        <dbReference type="EMBL" id="MFD0684517.1"/>
    </source>
</evidence>
<evidence type="ECO:0008006" key="5">
    <source>
        <dbReference type="Google" id="ProtNLM"/>
    </source>
</evidence>
<dbReference type="RefSeq" id="WP_131760655.1">
    <property type="nucleotide sequence ID" value="NZ_CAACUY010000125.1"/>
</dbReference>
<dbReference type="EMBL" id="JBHTGP010000003">
    <property type="protein sequence ID" value="MFD0684517.1"/>
    <property type="molecule type" value="Genomic_DNA"/>
</dbReference>
<keyword evidence="4" id="KW-1185">Reference proteome</keyword>